<dbReference type="Pfam" id="PF03976">
    <property type="entry name" value="PPK2"/>
    <property type="match status" value="1"/>
</dbReference>
<keyword evidence="3 4" id="KW-0418">Kinase</keyword>
<feature type="domain" description="Polyphosphate kinase-2-related" evidence="6">
    <location>
        <begin position="63"/>
        <end position="288"/>
    </location>
</feature>
<protein>
    <recommendedName>
        <fullName evidence="4">ADP/GDP-polyphosphate phosphotransferase</fullName>
        <ecNumber evidence="4">2.7.4.-</ecNumber>
    </recommendedName>
    <alternativeName>
        <fullName evidence="4">Polyphosphate kinase PPK2</fullName>
    </alternativeName>
</protein>
<evidence type="ECO:0000313" key="8">
    <source>
        <dbReference type="Proteomes" id="UP001521181"/>
    </source>
</evidence>
<evidence type="ECO:0000313" key="7">
    <source>
        <dbReference type="EMBL" id="MCE5972791.1"/>
    </source>
</evidence>
<comment type="similarity">
    <text evidence="1 4">Belongs to the polyphosphate kinase 2 (PPK2) family. Class I subfamily.</text>
</comment>
<comment type="subunit">
    <text evidence="4">Homotetramer.</text>
</comment>
<dbReference type="InterPro" id="IPR027417">
    <property type="entry name" value="P-loop_NTPase"/>
</dbReference>
<dbReference type="Proteomes" id="UP001521181">
    <property type="component" value="Unassembled WGS sequence"/>
</dbReference>
<evidence type="ECO:0000256" key="3">
    <source>
        <dbReference type="ARBA" id="ARBA00022777"/>
    </source>
</evidence>
<dbReference type="InterPro" id="IPR016898">
    <property type="entry name" value="Polyphosphate_phosphotransfera"/>
</dbReference>
<dbReference type="InterPro" id="IPR022488">
    <property type="entry name" value="PPK2-related"/>
</dbReference>
<dbReference type="EMBL" id="JAJUOS010000003">
    <property type="protein sequence ID" value="MCE5972791.1"/>
    <property type="molecule type" value="Genomic_DNA"/>
</dbReference>
<accession>A0ABS8YWI8</accession>
<dbReference type="RefSeq" id="WP_233675806.1">
    <property type="nucleotide sequence ID" value="NZ_JAJUOS010000003.1"/>
</dbReference>
<proteinExistence type="inferred from homology"/>
<dbReference type="NCBIfam" id="TIGR03707">
    <property type="entry name" value="PPK2_P_aer"/>
    <property type="match status" value="1"/>
</dbReference>
<feature type="region of interest" description="Disordered" evidence="5">
    <location>
        <begin position="1"/>
        <end position="20"/>
    </location>
</feature>
<keyword evidence="2 4" id="KW-0808">Transferase</keyword>
<feature type="compositionally biased region" description="Basic and acidic residues" evidence="5">
    <location>
        <begin position="1"/>
        <end position="13"/>
    </location>
</feature>
<dbReference type="SUPFAM" id="SSF52540">
    <property type="entry name" value="P-loop containing nucleoside triphosphate hydrolases"/>
    <property type="match status" value="1"/>
</dbReference>
<dbReference type="PANTHER" id="PTHR34383">
    <property type="entry name" value="POLYPHOSPHATE:AMP PHOSPHOTRANSFERASE-RELATED"/>
    <property type="match status" value="1"/>
</dbReference>
<sequence>MGKKHDKSDDKAKPPTPLAADIPFVGDITRYLTDEAPETVRTAITDAKKDEILSKSYPYREEMSKKAYERQMEALQVELVKMLWDLKATGKRLAVIFEGRDAAGKGGTIARMSENLNPRSAYVVALPKPTEREATQWYFQRYVDWLPAAGEIAMFDRSWYNRGVVEHVFGFCKPEQRAHFFAQLPDFEKMLIEEGIILVKLWLSVDRAEQLQRFLDREKDPLKQWKLSWIDVEGLKKWDAYSEAINETLERSHSDHAPWTVIRSDDKMRARIAAIQTVLHRVNYANKDAQTIGVVDENICGGPGILND</sequence>
<dbReference type="PIRSF" id="PIRSF028756">
    <property type="entry name" value="PPK2_prd"/>
    <property type="match status" value="1"/>
</dbReference>
<name>A0ABS8YWI8_9RHOB</name>
<evidence type="ECO:0000256" key="4">
    <source>
        <dbReference type="RuleBase" id="RU369062"/>
    </source>
</evidence>
<dbReference type="PANTHER" id="PTHR34383:SF1">
    <property type="entry name" value="ADP-POLYPHOSPHATE PHOSPHOTRANSFERASE"/>
    <property type="match status" value="1"/>
</dbReference>
<organism evidence="7 8">
    <name type="scientific">Rhodobacter flavimaris</name>
    <dbReference type="NCBI Taxonomy" id="2907145"/>
    <lineage>
        <taxon>Bacteria</taxon>
        <taxon>Pseudomonadati</taxon>
        <taxon>Pseudomonadota</taxon>
        <taxon>Alphaproteobacteria</taxon>
        <taxon>Rhodobacterales</taxon>
        <taxon>Rhodobacter group</taxon>
        <taxon>Rhodobacter</taxon>
    </lineage>
</organism>
<evidence type="ECO:0000256" key="2">
    <source>
        <dbReference type="ARBA" id="ARBA00022679"/>
    </source>
</evidence>
<dbReference type="GO" id="GO:0008976">
    <property type="term" value="F:polyphosphate kinase activity"/>
    <property type="evidence" value="ECO:0007669"/>
    <property type="project" value="UniProtKB-EC"/>
</dbReference>
<dbReference type="Gene3D" id="3.40.50.300">
    <property type="entry name" value="P-loop containing nucleotide triphosphate hydrolases"/>
    <property type="match status" value="1"/>
</dbReference>
<dbReference type="InterPro" id="IPR022486">
    <property type="entry name" value="PPK2_PA0141"/>
</dbReference>
<keyword evidence="8" id="KW-1185">Reference proteome</keyword>
<evidence type="ECO:0000256" key="5">
    <source>
        <dbReference type="SAM" id="MobiDB-lite"/>
    </source>
</evidence>
<comment type="caution">
    <text evidence="7">The sequence shown here is derived from an EMBL/GenBank/DDBJ whole genome shotgun (WGS) entry which is preliminary data.</text>
</comment>
<evidence type="ECO:0000256" key="1">
    <source>
        <dbReference type="ARBA" id="ARBA00009924"/>
    </source>
</evidence>
<gene>
    <name evidence="7" type="primary">ppk2</name>
    <name evidence="7" type="ORF">LZA78_04810</name>
</gene>
<comment type="function">
    <text evidence="4">Uses inorganic polyphosphate (polyP) as a donor to convert GDP to GTP or ADP to ATP.</text>
</comment>
<evidence type="ECO:0000259" key="6">
    <source>
        <dbReference type="Pfam" id="PF03976"/>
    </source>
</evidence>
<dbReference type="EC" id="2.7.4.-" evidence="4"/>
<reference evidence="7 8" key="1">
    <citation type="submission" date="2021-12" db="EMBL/GenBank/DDBJ databases">
        <title>Sinirhodobacter sp. WL0062 is a bacterium isolated from seawater.</title>
        <authorList>
            <person name="Wang L."/>
            <person name="He W."/>
            <person name="Zhang D.-F."/>
        </authorList>
    </citation>
    <scope>NUCLEOTIDE SEQUENCE [LARGE SCALE GENOMIC DNA]</scope>
    <source>
        <strain evidence="7 8">WL0062</strain>
    </source>
</reference>